<reference evidence="3 4" key="1">
    <citation type="journal article" date="2017" name="Int. J. Syst. Evol. Microbiol.">
        <title>Arachidicoccus ginsenosidivorans sp. nov., with ginsenoside-converting activity isolated from ginseng cultivating soil.</title>
        <authorList>
            <person name="Siddiqi M.Z."/>
            <person name="Aslam Z."/>
            <person name="Im W.T."/>
        </authorList>
    </citation>
    <scope>NUCLEOTIDE SEQUENCE [LARGE SCALE GENOMIC DNA]</scope>
    <source>
        <strain evidence="3 4">Gsoil 809</strain>
    </source>
</reference>
<keyword evidence="4" id="KW-1185">Reference proteome</keyword>
<dbReference type="SUPFAM" id="SSF51905">
    <property type="entry name" value="FAD/NAD(P)-binding domain"/>
    <property type="match status" value="1"/>
</dbReference>
<evidence type="ECO:0000256" key="2">
    <source>
        <dbReference type="ARBA" id="ARBA00023002"/>
    </source>
</evidence>
<dbReference type="Pfam" id="PF13738">
    <property type="entry name" value="Pyr_redox_3"/>
    <property type="match status" value="2"/>
</dbReference>
<dbReference type="EMBL" id="CP042434">
    <property type="protein sequence ID" value="QEC73166.1"/>
    <property type="molecule type" value="Genomic_DNA"/>
</dbReference>
<evidence type="ECO:0000313" key="4">
    <source>
        <dbReference type="Proteomes" id="UP000321291"/>
    </source>
</evidence>
<dbReference type="GO" id="GO:0016491">
    <property type="term" value="F:oxidoreductase activity"/>
    <property type="evidence" value="ECO:0007669"/>
    <property type="project" value="UniProtKB-KW"/>
</dbReference>
<evidence type="ECO:0000313" key="3">
    <source>
        <dbReference type="EMBL" id="QEC73166.1"/>
    </source>
</evidence>
<dbReference type="InterPro" id="IPR023856">
    <property type="entry name" value="Bdr"/>
</dbReference>
<dbReference type="AlphaFoldDB" id="A0A5B8VR30"/>
<dbReference type="Gene3D" id="3.50.50.60">
    <property type="entry name" value="FAD/NAD(P)-binding domain"/>
    <property type="match status" value="1"/>
</dbReference>
<dbReference type="Proteomes" id="UP000321291">
    <property type="component" value="Chromosome"/>
</dbReference>
<dbReference type="InterPro" id="IPR036188">
    <property type="entry name" value="FAD/NAD-bd_sf"/>
</dbReference>
<keyword evidence="1" id="KW-0285">Flavoprotein</keyword>
<organism evidence="3 4">
    <name type="scientific">Arachidicoccus ginsenosidivorans</name>
    <dbReference type="NCBI Taxonomy" id="496057"/>
    <lineage>
        <taxon>Bacteria</taxon>
        <taxon>Pseudomonadati</taxon>
        <taxon>Bacteroidota</taxon>
        <taxon>Chitinophagia</taxon>
        <taxon>Chitinophagales</taxon>
        <taxon>Chitinophagaceae</taxon>
        <taxon>Arachidicoccus</taxon>
    </lineage>
</organism>
<dbReference type="PRINTS" id="PR00411">
    <property type="entry name" value="PNDRDTASEI"/>
</dbReference>
<name>A0A5B8VR30_9BACT</name>
<dbReference type="KEGG" id="agi:FSB73_17285"/>
<sequence length="354" mass="39675">MKPLDILIVGAGPIGLTCGIEAKKAGLDYLIIEKGALVNSLFNYPIFMTFFSTADRLEIGGLPFMCLAPKPGRQEALEYYRQVTQYFDLQIHLYETVDNIKKETEDKGKKGEKGNKENEVDQINEGLFVVNTSKGSYTAKKVIIATGFYDVPIYMDIAGEDLPKVHHYYKEAHPYVMEKTLVVGANNSAVDAALEIWRKGGDVTMLIRGNEIGKRVKYWVKPDIENRIAEGSIKAYFESELLEIKEKEVVIKDKLGKIITLPNDYVLAMTGFRPDFDMLQRFGIQIDRQNACLPDHNPDSMETNVPGLYLAGVVCGGLNTHKWFIENSRVHAEKIVGQIANKLKGGRSLTQSMT</sequence>
<dbReference type="OrthoDB" id="9778740at2"/>
<gene>
    <name evidence="3" type="primary">ypdA</name>
    <name evidence="3" type="ORF">FSB73_17285</name>
</gene>
<dbReference type="RefSeq" id="WP_146785029.1">
    <property type="nucleotide sequence ID" value="NZ_CP042434.1"/>
</dbReference>
<evidence type="ECO:0000256" key="1">
    <source>
        <dbReference type="ARBA" id="ARBA00022630"/>
    </source>
</evidence>
<dbReference type="PANTHER" id="PTHR48105">
    <property type="entry name" value="THIOREDOXIN REDUCTASE 1-RELATED-RELATED"/>
    <property type="match status" value="1"/>
</dbReference>
<keyword evidence="2" id="KW-0560">Oxidoreductase</keyword>
<dbReference type="InterPro" id="IPR050097">
    <property type="entry name" value="Ferredoxin-NADP_redctase_2"/>
</dbReference>
<proteinExistence type="predicted"/>
<dbReference type="PRINTS" id="PR00368">
    <property type="entry name" value="FADPNR"/>
</dbReference>
<protein>
    <submittedName>
        <fullName evidence="3">YpdA family putative bacillithiol disulfide reductase</fullName>
    </submittedName>
</protein>
<dbReference type="NCBIfam" id="TIGR04018">
    <property type="entry name" value="Bthiol_YpdA"/>
    <property type="match status" value="1"/>
</dbReference>
<accession>A0A5B8VR30</accession>